<protein>
    <recommendedName>
        <fullName evidence="5">FAD-binding PCMH-type domain-containing protein</fullName>
    </recommendedName>
</protein>
<dbReference type="Pfam" id="PF01565">
    <property type="entry name" value="FAD_binding_4"/>
    <property type="match status" value="1"/>
</dbReference>
<name>A0AAD9ZHA1_9LECA</name>
<dbReference type="PANTHER" id="PTHR42973">
    <property type="entry name" value="BINDING OXIDOREDUCTASE, PUTATIVE (AFU_ORTHOLOGUE AFUA_1G17690)-RELATED"/>
    <property type="match status" value="1"/>
</dbReference>
<keyword evidence="4" id="KW-0560">Oxidoreductase</keyword>
<feature type="domain" description="FAD-binding PCMH-type" evidence="5">
    <location>
        <begin position="1"/>
        <end position="155"/>
    </location>
</feature>
<dbReference type="PANTHER" id="PTHR42973:SF22">
    <property type="entry name" value="FAD-BINDING PCMH-TYPE DOMAIN-CONTAINING PROTEIN-RELATED"/>
    <property type="match status" value="1"/>
</dbReference>
<dbReference type="SUPFAM" id="SSF56176">
    <property type="entry name" value="FAD-binding/transporter-associated domain-like"/>
    <property type="match status" value="1"/>
</dbReference>
<keyword evidence="7" id="KW-1185">Reference proteome</keyword>
<dbReference type="GO" id="GO:0071949">
    <property type="term" value="F:FAD binding"/>
    <property type="evidence" value="ECO:0007669"/>
    <property type="project" value="InterPro"/>
</dbReference>
<evidence type="ECO:0000256" key="4">
    <source>
        <dbReference type="ARBA" id="ARBA00023002"/>
    </source>
</evidence>
<evidence type="ECO:0000256" key="3">
    <source>
        <dbReference type="ARBA" id="ARBA00022827"/>
    </source>
</evidence>
<gene>
    <name evidence="6" type="ORF">OEA41_000956</name>
</gene>
<dbReference type="InterPro" id="IPR006094">
    <property type="entry name" value="Oxid_FAD_bind_N"/>
</dbReference>
<evidence type="ECO:0000313" key="6">
    <source>
        <dbReference type="EMBL" id="KAK3178819.1"/>
    </source>
</evidence>
<evidence type="ECO:0000256" key="2">
    <source>
        <dbReference type="ARBA" id="ARBA00022630"/>
    </source>
</evidence>
<dbReference type="InterPro" id="IPR016169">
    <property type="entry name" value="FAD-bd_PCMH_sub2"/>
</dbReference>
<proteinExistence type="inferred from homology"/>
<evidence type="ECO:0000256" key="1">
    <source>
        <dbReference type="ARBA" id="ARBA00005466"/>
    </source>
</evidence>
<organism evidence="6 7">
    <name type="scientific">Lepraria neglecta</name>
    <dbReference type="NCBI Taxonomy" id="209136"/>
    <lineage>
        <taxon>Eukaryota</taxon>
        <taxon>Fungi</taxon>
        <taxon>Dikarya</taxon>
        <taxon>Ascomycota</taxon>
        <taxon>Pezizomycotina</taxon>
        <taxon>Lecanoromycetes</taxon>
        <taxon>OSLEUM clade</taxon>
        <taxon>Lecanoromycetidae</taxon>
        <taxon>Lecanorales</taxon>
        <taxon>Lecanorineae</taxon>
        <taxon>Stereocaulaceae</taxon>
        <taxon>Lepraria</taxon>
    </lineage>
</organism>
<dbReference type="Gene3D" id="3.30.465.10">
    <property type="match status" value="1"/>
</dbReference>
<dbReference type="Proteomes" id="UP001276659">
    <property type="component" value="Unassembled WGS sequence"/>
</dbReference>
<dbReference type="InterPro" id="IPR036318">
    <property type="entry name" value="FAD-bd_PCMH-like_sf"/>
</dbReference>
<sequence length="395" mass="42632">MVGTRNHSSNSSAFAIRSGGHTPFAGAANINNGVTIDLRAMDSVNVSSDQTITSVGAGSIWKNIYEELQLMNLTVLGARVAGLGVGGLITGGGISFFAPEKGFACDNVVNMEIVLANGQIVEANSHQNSDLFRALKGGSNNFGVVTRFDLQTFPHGNFWGGFIFYPGSTVPQQLKAFENYMDPKNFDPYAEMFCASGYDGATQSFLVANGIYYTKPIANPPVFQPFTAIQPKLGSTMRISNIVDFVTEEESQQAVNSRLWNSTVNSIESVAGIKHFIIFQRVPAALPGNSLGLHPSKGPLVLCLLSITWNSAADDDLVNHVAKTLIDNIERATKAVKLFGNFKYLNYAANFQNPIGSYGQKSVKNLQRVSKMYDPTGVFQTGVPGGFKLFTPQLT</sequence>
<dbReference type="GO" id="GO:0016491">
    <property type="term" value="F:oxidoreductase activity"/>
    <property type="evidence" value="ECO:0007669"/>
    <property type="project" value="UniProtKB-KW"/>
</dbReference>
<keyword evidence="2" id="KW-0285">Flavoprotein</keyword>
<evidence type="ECO:0000313" key="7">
    <source>
        <dbReference type="Proteomes" id="UP001276659"/>
    </source>
</evidence>
<dbReference type="InterPro" id="IPR016166">
    <property type="entry name" value="FAD-bd_PCMH"/>
</dbReference>
<dbReference type="AlphaFoldDB" id="A0AAD9ZHA1"/>
<dbReference type="EMBL" id="JASNWA010000003">
    <property type="protein sequence ID" value="KAK3178819.1"/>
    <property type="molecule type" value="Genomic_DNA"/>
</dbReference>
<reference evidence="6" key="1">
    <citation type="submission" date="2022-11" db="EMBL/GenBank/DDBJ databases">
        <title>Chromosomal genome sequence assembly and mating type (MAT) locus characterization of the leprose asexual lichenized fungus Lepraria neglecta (Nyl.) Erichsen.</title>
        <authorList>
            <person name="Allen J.L."/>
            <person name="Pfeffer B."/>
        </authorList>
    </citation>
    <scope>NUCLEOTIDE SEQUENCE</scope>
    <source>
        <strain evidence="6">Allen 5258</strain>
    </source>
</reference>
<evidence type="ECO:0000259" key="5">
    <source>
        <dbReference type="PROSITE" id="PS51387"/>
    </source>
</evidence>
<dbReference type="PROSITE" id="PS51387">
    <property type="entry name" value="FAD_PCMH"/>
    <property type="match status" value="1"/>
</dbReference>
<accession>A0AAD9ZHA1</accession>
<comment type="caution">
    <text evidence="6">The sequence shown here is derived from an EMBL/GenBank/DDBJ whole genome shotgun (WGS) entry which is preliminary data.</text>
</comment>
<keyword evidence="3" id="KW-0274">FAD</keyword>
<comment type="similarity">
    <text evidence="1">Belongs to the oxygen-dependent FAD-linked oxidoreductase family.</text>
</comment>
<dbReference type="InterPro" id="IPR050416">
    <property type="entry name" value="FAD-linked_Oxidoreductase"/>
</dbReference>